<evidence type="ECO:0000313" key="1">
    <source>
        <dbReference type="EMBL" id="MFC4818865.1"/>
    </source>
</evidence>
<keyword evidence="2" id="KW-1185">Reference proteome</keyword>
<accession>A0ABV9QPE2</accession>
<name>A0ABV9QPE2_9GAMM</name>
<comment type="caution">
    <text evidence="1">The sequence shown here is derived from an EMBL/GenBank/DDBJ whole genome shotgun (WGS) entry which is preliminary data.</text>
</comment>
<dbReference type="Pfam" id="PF06041">
    <property type="entry name" value="DUF924"/>
    <property type="match status" value="1"/>
</dbReference>
<sequence length="204" mass="22968">MDAALDPRLGEVLDYWFGRSADDAGVLAEKGALWFGAGTAVDEEVRARFAGLREEAVAGRLERWLAVPRGRLALVIVLDQFSRNLFRNDPRAFAHDGLARAWTDEGLHLGADRALRACERVFLYLPLEHSESLADQQRSVECFRALRDEAPAALRARFDEFFDYAVRHHDVIARFGRFPHRNAVLGRESTAAEAQFLRQPGSSF</sequence>
<dbReference type="SUPFAM" id="SSF48452">
    <property type="entry name" value="TPR-like"/>
    <property type="match status" value="1"/>
</dbReference>
<dbReference type="EMBL" id="JBHSHD010000002">
    <property type="protein sequence ID" value="MFC4818865.1"/>
    <property type="molecule type" value="Genomic_DNA"/>
</dbReference>
<dbReference type="RefSeq" id="WP_380018600.1">
    <property type="nucleotide sequence ID" value="NZ_JBHSHD010000002.1"/>
</dbReference>
<evidence type="ECO:0000313" key="2">
    <source>
        <dbReference type="Proteomes" id="UP001595886"/>
    </source>
</evidence>
<protein>
    <submittedName>
        <fullName evidence="1">DUF924 family protein</fullName>
    </submittedName>
</protein>
<dbReference type="InterPro" id="IPR010323">
    <property type="entry name" value="DUF924"/>
</dbReference>
<dbReference type="InterPro" id="IPR011990">
    <property type="entry name" value="TPR-like_helical_dom_sf"/>
</dbReference>
<reference evidence="2" key="1">
    <citation type="journal article" date="2019" name="Int. J. Syst. Evol. Microbiol.">
        <title>The Global Catalogue of Microorganisms (GCM) 10K type strain sequencing project: providing services to taxonomists for standard genome sequencing and annotation.</title>
        <authorList>
            <consortium name="The Broad Institute Genomics Platform"/>
            <consortium name="The Broad Institute Genome Sequencing Center for Infectious Disease"/>
            <person name="Wu L."/>
            <person name="Ma J."/>
        </authorList>
    </citation>
    <scope>NUCLEOTIDE SEQUENCE [LARGE SCALE GENOMIC DNA]</scope>
    <source>
        <strain evidence="2">CCUG 30340</strain>
    </source>
</reference>
<dbReference type="Gene3D" id="1.20.58.320">
    <property type="entry name" value="TPR-like"/>
    <property type="match status" value="1"/>
</dbReference>
<proteinExistence type="predicted"/>
<dbReference type="Proteomes" id="UP001595886">
    <property type="component" value="Unassembled WGS sequence"/>
</dbReference>
<gene>
    <name evidence="1" type="ORF">ACFO6Q_00935</name>
</gene>
<organism evidence="1 2">
    <name type="scientific">Dokdonella ginsengisoli</name>
    <dbReference type="NCBI Taxonomy" id="363846"/>
    <lineage>
        <taxon>Bacteria</taxon>
        <taxon>Pseudomonadati</taxon>
        <taxon>Pseudomonadota</taxon>
        <taxon>Gammaproteobacteria</taxon>
        <taxon>Lysobacterales</taxon>
        <taxon>Rhodanobacteraceae</taxon>
        <taxon>Dokdonella</taxon>
    </lineage>
</organism>
<dbReference type="Gene3D" id="1.25.40.10">
    <property type="entry name" value="Tetratricopeptide repeat domain"/>
    <property type="match status" value="1"/>
</dbReference>